<dbReference type="Proteomes" id="UP001139311">
    <property type="component" value="Unassembled WGS sequence"/>
</dbReference>
<keyword evidence="1" id="KW-1133">Transmembrane helix</keyword>
<evidence type="ECO:0000256" key="1">
    <source>
        <dbReference type="SAM" id="Phobius"/>
    </source>
</evidence>
<evidence type="ECO:0008006" key="4">
    <source>
        <dbReference type="Google" id="ProtNLM"/>
    </source>
</evidence>
<dbReference type="RefSeq" id="WP_226613598.1">
    <property type="nucleotide sequence ID" value="NZ_JAJAQI010000059.1"/>
</dbReference>
<evidence type="ECO:0000313" key="2">
    <source>
        <dbReference type="EMBL" id="MCB4824980.1"/>
    </source>
</evidence>
<feature type="transmembrane region" description="Helical" evidence="1">
    <location>
        <begin position="51"/>
        <end position="70"/>
    </location>
</feature>
<accession>A0A9X1LD80</accession>
<keyword evidence="1" id="KW-0812">Transmembrane</keyword>
<proteinExistence type="predicted"/>
<gene>
    <name evidence="2" type="ORF">LHA35_24955</name>
</gene>
<reference evidence="2" key="1">
    <citation type="submission" date="2021-10" db="EMBL/GenBank/DDBJ databases">
        <title>Roseicella aerolatum sp. nov., isolated from aerosols of e-waste dismantling site.</title>
        <authorList>
            <person name="Qin T."/>
        </authorList>
    </citation>
    <scope>NUCLEOTIDE SEQUENCE</scope>
    <source>
        <strain evidence="2">GB24</strain>
    </source>
</reference>
<dbReference type="AlphaFoldDB" id="A0A9X1LD80"/>
<evidence type="ECO:0000313" key="3">
    <source>
        <dbReference type="Proteomes" id="UP001139311"/>
    </source>
</evidence>
<keyword evidence="1" id="KW-0472">Membrane</keyword>
<dbReference type="EMBL" id="JAJAQI010000059">
    <property type="protein sequence ID" value="MCB4824980.1"/>
    <property type="molecule type" value="Genomic_DNA"/>
</dbReference>
<keyword evidence="3" id="KW-1185">Reference proteome</keyword>
<feature type="transmembrane region" description="Helical" evidence="1">
    <location>
        <begin position="19"/>
        <end position="39"/>
    </location>
</feature>
<organism evidence="2 3">
    <name type="scientific">Roseicella aerolata</name>
    <dbReference type="NCBI Taxonomy" id="2883479"/>
    <lineage>
        <taxon>Bacteria</taxon>
        <taxon>Pseudomonadati</taxon>
        <taxon>Pseudomonadota</taxon>
        <taxon>Alphaproteobacteria</taxon>
        <taxon>Acetobacterales</taxon>
        <taxon>Roseomonadaceae</taxon>
        <taxon>Roseicella</taxon>
    </lineage>
</organism>
<sequence length="91" mass="9723">MTPQEQAPAREAPGDADRLVALCLLAAVLFSPWLLRIFGGEAGEGPGWPPLYLYLFGAWAAVILLVALHTERRGGNRLPRARDGAGGQDEA</sequence>
<name>A0A9X1LD80_9PROT</name>
<comment type="caution">
    <text evidence="2">The sequence shown here is derived from an EMBL/GenBank/DDBJ whole genome shotgun (WGS) entry which is preliminary data.</text>
</comment>
<protein>
    <recommendedName>
        <fullName evidence="4">DUF3311 domain-containing protein</fullName>
    </recommendedName>
</protein>